<dbReference type="Proteomes" id="UP000269289">
    <property type="component" value="Unassembled WGS sequence"/>
</dbReference>
<feature type="transmembrane region" description="Helical" evidence="1">
    <location>
        <begin position="103"/>
        <end position="122"/>
    </location>
</feature>
<protein>
    <submittedName>
        <fullName evidence="2">Uncharacterized protein</fullName>
    </submittedName>
</protein>
<keyword evidence="1" id="KW-0472">Membrane</keyword>
<evidence type="ECO:0000313" key="2">
    <source>
        <dbReference type="EMBL" id="RMI03463.1"/>
    </source>
</evidence>
<dbReference type="RefSeq" id="WP_199732211.1">
    <property type="nucleotide sequence ID" value="NZ_RFFI01000180.1"/>
</dbReference>
<proteinExistence type="predicted"/>
<gene>
    <name evidence="2" type="ORF">EBM89_19435</name>
</gene>
<feature type="transmembrane region" description="Helical" evidence="1">
    <location>
        <begin position="47"/>
        <end position="65"/>
    </location>
</feature>
<evidence type="ECO:0000313" key="3">
    <source>
        <dbReference type="Proteomes" id="UP000269289"/>
    </source>
</evidence>
<dbReference type="SUPFAM" id="SSF63829">
    <property type="entry name" value="Calcium-dependent phosphotriesterase"/>
    <property type="match status" value="1"/>
</dbReference>
<feature type="non-terminal residue" evidence="2">
    <location>
        <position position="1"/>
    </location>
</feature>
<dbReference type="EMBL" id="RFFI01000180">
    <property type="protein sequence ID" value="RMI03463.1"/>
    <property type="molecule type" value="Genomic_DNA"/>
</dbReference>
<dbReference type="AlphaFoldDB" id="A0A3M2IVY9"/>
<sequence length="630" mass="63927">TAALLARPVGVLAGVALLAVAAAAGVRWLGRDDPAPVDGEPVDLGAGAAALVVAVGVVATSTLLARWTRIAVASALLPDDAAARARHREIDAWRLSGERQRSGSVWAVVGVLAGAGVAAWLARPGLGTPDTAGQDVAGSVVLPVVALLVAGGLGVAAGAALVAAAVGDIHRVRWDRVPSPPLPGAERRAPAVVTVGVAAVAVAALVLPGAVVAAANPWGLARTSVVAASAGSGAVRVVPLGDDVLRSQSQSDWSVGWQRLDVCGDDGCAPRSSAQVPYPSAVVGTADGEGVLSVGWRSDAASRDDVTDRTQLHLELVTGWQPAADPDAYRVGPLPTALEPGAPRVLRSTPLVVTSDPVPGDPQTEPVRTVADYPEMPVAMALADDGTVVVATAVARTGLPVEVVVLRCDAATCTEDRTVLDLVGPLPDDPLDVAVAPDGTTYTVLAGADVADGVGDGWDVLLVGDGSGALVERVRRPGVGVPDLVRRTQPGADVEVGPDGTPWVLFRDDVTATLLRCDDATCATSDEREIGQTVGPQGALAVDATGRPMVAAVSQFDRGVRLLSCRDAACSSVEERLLLEADVPPAGRRWAGPRTALALADGLPVLALSGDERGTEHLVVRCLDARCGAD</sequence>
<keyword evidence="1" id="KW-1133">Transmembrane helix</keyword>
<accession>A0A3M2IVY9</accession>
<feature type="transmembrane region" description="Helical" evidence="1">
    <location>
        <begin position="142"/>
        <end position="169"/>
    </location>
</feature>
<evidence type="ECO:0000256" key="1">
    <source>
        <dbReference type="SAM" id="Phobius"/>
    </source>
</evidence>
<name>A0A3M2IVY9_9CELL</name>
<keyword evidence="3" id="KW-1185">Reference proteome</keyword>
<reference evidence="2 3" key="1">
    <citation type="submission" date="2018-10" db="EMBL/GenBank/DDBJ databases">
        <title>Isolation, diversity and antifungal activity of actinobacteria from wheat.</title>
        <authorList>
            <person name="Han C."/>
        </authorList>
    </citation>
    <scope>NUCLEOTIDE SEQUENCE [LARGE SCALE GENOMIC DNA]</scope>
    <source>
        <strain evidence="2 3">NEAU-YY56</strain>
    </source>
</reference>
<organism evidence="2 3">
    <name type="scientific">Cellulomonas triticagri</name>
    <dbReference type="NCBI Taxonomy" id="2483352"/>
    <lineage>
        <taxon>Bacteria</taxon>
        <taxon>Bacillati</taxon>
        <taxon>Actinomycetota</taxon>
        <taxon>Actinomycetes</taxon>
        <taxon>Micrococcales</taxon>
        <taxon>Cellulomonadaceae</taxon>
        <taxon>Cellulomonas</taxon>
    </lineage>
</organism>
<keyword evidence="1" id="KW-0812">Transmembrane</keyword>
<comment type="caution">
    <text evidence="2">The sequence shown here is derived from an EMBL/GenBank/DDBJ whole genome shotgun (WGS) entry which is preliminary data.</text>
</comment>
<feature type="transmembrane region" description="Helical" evidence="1">
    <location>
        <begin position="190"/>
        <end position="215"/>
    </location>
</feature>